<evidence type="ECO:0008006" key="4">
    <source>
        <dbReference type="Google" id="ProtNLM"/>
    </source>
</evidence>
<sequence>MQLLQYFEAALKMFHHTLRCIKKKFLEHVYEQEILDYQRKEETRNVEDQSQNQRGRTSNFSQTEKSVEEDQEEALSMKLHSGGDENHGVNEPKQQFSKQVVQPYVLPLKKENVSEDTLSLDNLSRSTRNDESAANETVTVKYIPAQEIIVKDPSATAKYPPQENGFNDLSQIISQENVDIESTGEFGQRVRSAPAFRQKTNENFPRFRPKQITDASSSSEDYRKHYRKSFRSHVSKKLNISESNLSVFAKDRPPFALTRTTEPQRGLKQGEIEGDYTDNPSTVKDTFSSTSAPIVSVSLGKFSGPIVVPDLPQQKKYSYITIADHSEDSEKKPIGTQAEVAKKTSENSYPAASSVVLNPLQVGVALMNAGQDINLVNDQVTSAKYPQGEADTSHATVIDNESLIQSDAPESRNSSFQDDQVSQQEQIYEVVATNLPSQTVEIQKSVEVFHTAPVHEIHYPVEFVPHAQPLTKQRLQEDYRKPTRSQFKDQKSNQVNVYRSNEISDENNLNSQKRNPYDYNVNENDVTYSTSSSQAEQTLPVARPIETKPIVEVKDQVNSAQYDQTVLKHPRVQEIPEASIKQSYYELSKGSTSNIAQPPRGIDSLPGLTNLENLQGTQEVPQMLVTKVINEPPTEVRFLMSVPPSYSVEKTIHAPHPVEVVEKKMPFPVEKLIEKQITIPQPFPVHVPIDKIIEKQVRIPYPVHVEKVVEKKVPFAIQRFIIPLPIHFRIPQPIPIPVEKVVGKPVPVPVEKVVHLPRPYTVEIEKSRPYSIENTKLIKSGPIYNIQSDDNYQQGIRPNFQIPLEPLYGSDNEQNYYNSTAQFYETGYLALNRPPTRQPSIHTLPKKFGSYGIQHPHSITYTVNNGNLVSYGRTSEKDKIKDEYVGPVPRKVQVSLGVQSKSLYSSPNAQATLRRTRQEAVGNTGSFRQSKMEYGFKPPMVPSVQYDEQTATKVE</sequence>
<evidence type="ECO:0000313" key="2">
    <source>
        <dbReference type="EMBL" id="OAD52505.1"/>
    </source>
</evidence>
<name>A0A310SE11_9HYME</name>
<dbReference type="EMBL" id="KQ771982">
    <property type="protein sequence ID" value="OAD52505.1"/>
    <property type="molecule type" value="Genomic_DNA"/>
</dbReference>
<feature type="compositionally biased region" description="Polar residues" evidence="1">
    <location>
        <begin position="48"/>
        <end position="64"/>
    </location>
</feature>
<feature type="compositionally biased region" description="Polar residues" evidence="1">
    <location>
        <begin position="499"/>
        <end position="514"/>
    </location>
</feature>
<accession>A0A310SE11</accession>
<feature type="region of interest" description="Disordered" evidence="1">
    <location>
        <begin position="499"/>
        <end position="518"/>
    </location>
</feature>
<reference evidence="2 3" key="1">
    <citation type="submission" date="2015-07" db="EMBL/GenBank/DDBJ databases">
        <title>The genome of Eufriesea mexicana.</title>
        <authorList>
            <person name="Pan H."/>
            <person name="Kapheim K."/>
        </authorList>
    </citation>
    <scope>NUCLEOTIDE SEQUENCE [LARGE SCALE GENOMIC DNA]</scope>
    <source>
        <strain evidence="2">0111107269</strain>
        <tissue evidence="2">Whole body</tissue>
    </source>
</reference>
<gene>
    <name evidence="2" type="ORF">WN48_01252</name>
</gene>
<feature type="compositionally biased region" description="Polar residues" evidence="1">
    <location>
        <begin position="946"/>
        <end position="955"/>
    </location>
</feature>
<feature type="region of interest" description="Disordered" evidence="1">
    <location>
        <begin position="41"/>
        <end position="75"/>
    </location>
</feature>
<feature type="region of interest" description="Disordered" evidence="1">
    <location>
        <begin position="907"/>
        <end position="955"/>
    </location>
</feature>
<organism evidence="2 3">
    <name type="scientific">Eufriesea mexicana</name>
    <dbReference type="NCBI Taxonomy" id="516756"/>
    <lineage>
        <taxon>Eukaryota</taxon>
        <taxon>Metazoa</taxon>
        <taxon>Ecdysozoa</taxon>
        <taxon>Arthropoda</taxon>
        <taxon>Hexapoda</taxon>
        <taxon>Insecta</taxon>
        <taxon>Pterygota</taxon>
        <taxon>Neoptera</taxon>
        <taxon>Endopterygota</taxon>
        <taxon>Hymenoptera</taxon>
        <taxon>Apocrita</taxon>
        <taxon>Aculeata</taxon>
        <taxon>Apoidea</taxon>
        <taxon>Anthophila</taxon>
        <taxon>Apidae</taxon>
        <taxon>Eufriesea</taxon>
    </lineage>
</organism>
<evidence type="ECO:0000256" key="1">
    <source>
        <dbReference type="SAM" id="MobiDB-lite"/>
    </source>
</evidence>
<dbReference type="Proteomes" id="UP000250275">
    <property type="component" value="Unassembled WGS sequence"/>
</dbReference>
<dbReference type="OrthoDB" id="371494at2759"/>
<evidence type="ECO:0000313" key="3">
    <source>
        <dbReference type="Proteomes" id="UP000250275"/>
    </source>
</evidence>
<keyword evidence="3" id="KW-1185">Reference proteome</keyword>
<proteinExistence type="predicted"/>
<dbReference type="AlphaFoldDB" id="A0A310SE11"/>
<protein>
    <recommendedName>
        <fullName evidence="4">Zinc finger protein 512B</fullName>
    </recommendedName>
</protein>
<feature type="region of interest" description="Disordered" evidence="1">
    <location>
        <begin position="261"/>
        <end position="281"/>
    </location>
</feature>